<dbReference type="AlphaFoldDB" id="A0A485LU27"/>
<keyword evidence="3" id="KW-0808">Transferase</keyword>
<keyword evidence="3" id="KW-0328">Glycosyltransferase</keyword>
<dbReference type="Pfam" id="PF00535">
    <property type="entry name" value="Glycos_transf_2"/>
    <property type="match status" value="1"/>
</dbReference>
<dbReference type="EMBL" id="CAADRM010000011">
    <property type="protein sequence ID" value="VFU11490.1"/>
    <property type="molecule type" value="Genomic_DNA"/>
</dbReference>
<sequence>MQGVSSHAYSNRQAFLCYQEERRRHWDSVACRQDHWSSRGVFYHERISEIYRYLVPPGQRVLEIGCGTGDLLASLQPTQGMGIDFSAEMIRRAKKKYPNLRFILCDAHEIGLNGQFDVIILSDLVNDLWDVQAVLSGLDRLCSHRTRIIINTYSRVWELPLLLTQKLGLSTPLLPQNWLTVEDICNLLHLAGYEDIRHFNEILWPVKTPILAGFFNRHLVKIWPFSCLSLSNFIVARKRPEKDAGAEEPLVSVIVPARNEAGNIDEIFARTPEMGAGTELVFVEGNSRDNTYEAIAKAMKRHPQRRCRLLRQTGTGKGDAVRLGFREASGDVLMILDADMTVPPEDLPRFYEALRSGEGEFINGVRLVYPMEKQAMRYANLLGNKFFSLAFSWLLGQPIKDTLCGTKVLSRANYEKIEKNRAYFGDFDPFGDFDLLFGAAKLNLKIVEMPIRYRERRYGETNIDRWRHGMILLRMVLFAMRRIKFF</sequence>
<dbReference type="GO" id="GO:0047267">
    <property type="term" value="F:undecaprenyl-phosphate mannosyltransferase activity"/>
    <property type="evidence" value="ECO:0007669"/>
    <property type="project" value="UniProtKB-EC"/>
</dbReference>
<proteinExistence type="predicted"/>
<dbReference type="EC" id="2.4.1.54" evidence="3"/>
<dbReference type="CDD" id="cd04179">
    <property type="entry name" value="DPM_DPG-synthase_like"/>
    <property type="match status" value="1"/>
</dbReference>
<dbReference type="PANTHER" id="PTHR48090">
    <property type="entry name" value="UNDECAPRENYL-PHOSPHATE 4-DEOXY-4-FORMAMIDO-L-ARABINOSE TRANSFERASE-RELATED"/>
    <property type="match status" value="1"/>
</dbReference>
<dbReference type="SUPFAM" id="SSF53448">
    <property type="entry name" value="Nucleotide-diphospho-sugar transferases"/>
    <property type="match status" value="1"/>
</dbReference>
<feature type="domain" description="Glycosyltransferase 2-like" evidence="1">
    <location>
        <begin position="252"/>
        <end position="383"/>
    </location>
</feature>
<dbReference type="SUPFAM" id="SSF53335">
    <property type="entry name" value="S-adenosyl-L-methionine-dependent methyltransferases"/>
    <property type="match status" value="1"/>
</dbReference>
<feature type="domain" description="Methyltransferase" evidence="2">
    <location>
        <begin position="58"/>
        <end position="164"/>
    </location>
</feature>
<evidence type="ECO:0000259" key="2">
    <source>
        <dbReference type="Pfam" id="PF13847"/>
    </source>
</evidence>
<dbReference type="InterPro" id="IPR029063">
    <property type="entry name" value="SAM-dependent_MTases_sf"/>
</dbReference>
<dbReference type="InterPro" id="IPR050256">
    <property type="entry name" value="Glycosyltransferase_2"/>
</dbReference>
<dbReference type="Pfam" id="PF13847">
    <property type="entry name" value="Methyltransf_31"/>
    <property type="match status" value="1"/>
</dbReference>
<dbReference type="InterPro" id="IPR029044">
    <property type="entry name" value="Nucleotide-diphossugar_trans"/>
</dbReference>
<dbReference type="CDD" id="cd02440">
    <property type="entry name" value="AdoMet_MTases"/>
    <property type="match status" value="1"/>
</dbReference>
<gene>
    <name evidence="3" type="ORF">SCFA_1080006</name>
</gene>
<dbReference type="PANTHER" id="PTHR48090:SF7">
    <property type="entry name" value="RFBJ PROTEIN"/>
    <property type="match status" value="1"/>
</dbReference>
<dbReference type="Gene3D" id="3.40.50.150">
    <property type="entry name" value="Vaccinia Virus protein VP39"/>
    <property type="match status" value="1"/>
</dbReference>
<protein>
    <submittedName>
        <fullName evidence="3">Undecaprenyl-phosphate mannosyltransferase</fullName>
        <ecNumber evidence="3">2.4.1.54</ecNumber>
    </submittedName>
</protein>
<organism evidence="3">
    <name type="scientific">anaerobic digester metagenome</name>
    <dbReference type="NCBI Taxonomy" id="1263854"/>
    <lineage>
        <taxon>unclassified sequences</taxon>
        <taxon>metagenomes</taxon>
        <taxon>ecological metagenomes</taxon>
    </lineage>
</organism>
<dbReference type="Gene3D" id="3.90.550.10">
    <property type="entry name" value="Spore Coat Polysaccharide Biosynthesis Protein SpsA, Chain A"/>
    <property type="match status" value="1"/>
</dbReference>
<reference evidence="3" key="1">
    <citation type="submission" date="2019-03" db="EMBL/GenBank/DDBJ databases">
        <authorList>
            <person name="Hao L."/>
        </authorList>
    </citation>
    <scope>NUCLEOTIDE SEQUENCE</scope>
</reference>
<name>A0A485LU27_9ZZZZ</name>
<evidence type="ECO:0000259" key="1">
    <source>
        <dbReference type="Pfam" id="PF00535"/>
    </source>
</evidence>
<accession>A0A485LU27</accession>
<dbReference type="InterPro" id="IPR001173">
    <property type="entry name" value="Glyco_trans_2-like"/>
</dbReference>
<dbReference type="InterPro" id="IPR025714">
    <property type="entry name" value="Methyltranfer_dom"/>
</dbReference>
<evidence type="ECO:0000313" key="3">
    <source>
        <dbReference type="EMBL" id="VFU11490.1"/>
    </source>
</evidence>